<evidence type="ECO:0000256" key="2">
    <source>
        <dbReference type="ARBA" id="ARBA00023008"/>
    </source>
</evidence>
<accession>A0AB39HT18</accession>
<dbReference type="PANTHER" id="PTHR12151">
    <property type="entry name" value="ELECTRON TRANSPORT PROTIN SCO1/SENC FAMILY MEMBER"/>
    <property type="match status" value="1"/>
</dbReference>
<name>A0AB39HT18_9BACI</name>
<dbReference type="SUPFAM" id="SSF52833">
    <property type="entry name" value="Thioredoxin-like"/>
    <property type="match status" value="1"/>
</dbReference>
<dbReference type="GO" id="GO:0046872">
    <property type="term" value="F:metal ion binding"/>
    <property type="evidence" value="ECO:0007669"/>
    <property type="project" value="UniProtKB-KW"/>
</dbReference>
<evidence type="ECO:0000256" key="4">
    <source>
        <dbReference type="PIRSR" id="PIRSR603782-2"/>
    </source>
</evidence>
<feature type="binding site" evidence="3">
    <location>
        <position position="69"/>
    </location>
    <ligand>
        <name>Cu cation</name>
        <dbReference type="ChEBI" id="CHEBI:23378"/>
    </ligand>
</feature>
<keyword evidence="5" id="KW-0732">Signal</keyword>
<dbReference type="PROSITE" id="PS51352">
    <property type="entry name" value="THIOREDOXIN_2"/>
    <property type="match status" value="1"/>
</dbReference>
<keyword evidence="3" id="KW-0479">Metal-binding</keyword>
<protein>
    <submittedName>
        <fullName evidence="7">SCO family protein</fullName>
    </submittedName>
</protein>
<feature type="binding site" evidence="3">
    <location>
        <position position="156"/>
    </location>
    <ligand>
        <name>Cu cation</name>
        <dbReference type="ChEBI" id="CHEBI:23378"/>
    </ligand>
</feature>
<dbReference type="Pfam" id="PF02630">
    <property type="entry name" value="SCO1-SenC"/>
    <property type="match status" value="1"/>
</dbReference>
<evidence type="ECO:0000256" key="1">
    <source>
        <dbReference type="ARBA" id="ARBA00010996"/>
    </source>
</evidence>
<dbReference type="CDD" id="cd02968">
    <property type="entry name" value="SCO"/>
    <property type="match status" value="1"/>
</dbReference>
<dbReference type="InterPro" id="IPR003782">
    <property type="entry name" value="SCO1/SenC"/>
</dbReference>
<comment type="similarity">
    <text evidence="1">Belongs to the SCO1/2 family.</text>
</comment>
<feature type="domain" description="Thioredoxin" evidence="6">
    <location>
        <begin position="27"/>
        <end position="190"/>
    </location>
</feature>
<evidence type="ECO:0000256" key="3">
    <source>
        <dbReference type="PIRSR" id="PIRSR603782-1"/>
    </source>
</evidence>
<evidence type="ECO:0000259" key="6">
    <source>
        <dbReference type="PROSITE" id="PS51352"/>
    </source>
</evidence>
<dbReference type="RefSeq" id="WP_368654450.1">
    <property type="nucleotide sequence ID" value="NZ_CP162599.1"/>
</dbReference>
<dbReference type="EMBL" id="CP162599">
    <property type="protein sequence ID" value="XDK33772.1"/>
    <property type="molecule type" value="Genomic_DNA"/>
</dbReference>
<evidence type="ECO:0000256" key="5">
    <source>
        <dbReference type="SAM" id="SignalP"/>
    </source>
</evidence>
<reference evidence="7" key="1">
    <citation type="submission" date="2024-07" db="EMBL/GenBank/DDBJ databases">
        <title>Halotolerant mesophilic bacterium Ornithinibacillus sp. 4-3, sp. nov., isolated from soil.</title>
        <authorList>
            <person name="Sidarenka A.V."/>
            <person name="Guliayeva D.E."/>
            <person name="Leanovich S.I."/>
            <person name="Hileuskaya K.S."/>
            <person name="Akhremchuk A.E."/>
            <person name="Sikolenko M.A."/>
            <person name="Valentovich L.N."/>
        </authorList>
    </citation>
    <scope>NUCLEOTIDE SEQUENCE</scope>
    <source>
        <strain evidence="7">4-3</strain>
    </source>
</reference>
<feature type="binding site" evidence="3">
    <location>
        <position position="65"/>
    </location>
    <ligand>
        <name>Cu cation</name>
        <dbReference type="ChEBI" id="CHEBI:23378"/>
    </ligand>
</feature>
<gene>
    <name evidence="7" type="ORF">AB4Y30_05310</name>
</gene>
<dbReference type="InterPro" id="IPR013766">
    <property type="entry name" value="Thioredoxin_domain"/>
</dbReference>
<feature type="chain" id="PRO_5044251818" evidence="5">
    <location>
        <begin position="20"/>
        <end position="194"/>
    </location>
</feature>
<dbReference type="InterPro" id="IPR036249">
    <property type="entry name" value="Thioredoxin-like_sf"/>
</dbReference>
<dbReference type="PROSITE" id="PS51257">
    <property type="entry name" value="PROKAR_LIPOPROTEIN"/>
    <property type="match status" value="1"/>
</dbReference>
<dbReference type="AlphaFoldDB" id="A0AB39HT18"/>
<evidence type="ECO:0000313" key="7">
    <source>
        <dbReference type="EMBL" id="XDK33772.1"/>
    </source>
</evidence>
<organism evidence="7">
    <name type="scientific">Ornithinibacillus sp. 4-3</name>
    <dbReference type="NCBI Taxonomy" id="3231488"/>
    <lineage>
        <taxon>Bacteria</taxon>
        <taxon>Bacillati</taxon>
        <taxon>Bacillota</taxon>
        <taxon>Bacilli</taxon>
        <taxon>Bacillales</taxon>
        <taxon>Bacillaceae</taxon>
        <taxon>Ornithinibacillus</taxon>
    </lineage>
</organism>
<dbReference type="Gene3D" id="3.40.30.10">
    <property type="entry name" value="Glutaredoxin"/>
    <property type="match status" value="1"/>
</dbReference>
<dbReference type="PANTHER" id="PTHR12151:SF25">
    <property type="entry name" value="LINALOOL DEHYDRATASE_ISOMERASE DOMAIN-CONTAINING PROTEIN"/>
    <property type="match status" value="1"/>
</dbReference>
<keyword evidence="2 3" id="KW-0186">Copper</keyword>
<proteinExistence type="inferred from homology"/>
<feature type="disulfide bond" description="Redox-active" evidence="4">
    <location>
        <begin position="65"/>
        <end position="69"/>
    </location>
</feature>
<sequence length="194" mass="22132">MKYARLVMFGMILLLTACGASYDEIEPNMSRSVNDFEFTTESNESLSLEDLKGDWWIADFIFTNCETVCLPMTYHMSELQNRLADNGLDIRLISFSVDPDYDTPEVLTAYAEEYAADLSNWSFLTNYDFQTIKELSIKSFQAALKEPERGSDQVLHDTRFFLVSPEGETIKGYDGLDINSLDEIIDDLLVLHSN</sequence>
<keyword evidence="4" id="KW-1015">Disulfide bond</keyword>
<feature type="signal peptide" evidence="5">
    <location>
        <begin position="1"/>
        <end position="19"/>
    </location>
</feature>